<feature type="non-terminal residue" evidence="1">
    <location>
        <position position="166"/>
    </location>
</feature>
<reference evidence="1" key="1">
    <citation type="submission" date="2013-07" db="EMBL/GenBank/DDBJ databases">
        <title>Midgut Transcriptome Profiling of Anoplphora glabripennis, a Lignocellulose Degrading, Wood-Boring Cerambycid.</title>
        <authorList>
            <person name="Scully E.D."/>
            <person name="Hoover K."/>
            <person name="Carlson J.E."/>
            <person name="Tien M."/>
            <person name="Geib S.M."/>
        </authorList>
    </citation>
    <scope>NUCLEOTIDE SEQUENCE</scope>
</reference>
<feature type="non-terminal residue" evidence="1">
    <location>
        <position position="1"/>
    </location>
</feature>
<protein>
    <submittedName>
        <fullName evidence="1">Uncharacterized protein</fullName>
    </submittedName>
</protein>
<sequence length="166" mass="17950">RNKSVEDRHKADWVLENRAWERVKSKDSKLGEKAAAWFVTTAMKAKRNLGMGLKNSGRRRRRRQPTSFRRDVVLKIANSLKKQQPSSSLRKTALSALKAARVAVKKVGGKKNIRVPRIIPLPAEGHSGGFLPLLMPILGALGALGSLAGGAGAVAKTVIDAKNAAK</sequence>
<dbReference type="AlphaFoldDB" id="V5GNG1"/>
<proteinExistence type="predicted"/>
<evidence type="ECO:0000313" key="1">
    <source>
        <dbReference type="EMBL" id="JAB63117.1"/>
    </source>
</evidence>
<name>V5GNG1_ANOGL</name>
<dbReference type="EMBL" id="GALX01005349">
    <property type="protein sequence ID" value="JAB63117.1"/>
    <property type="molecule type" value="Transcribed_RNA"/>
</dbReference>
<organism evidence="1">
    <name type="scientific">Anoplophora glabripennis</name>
    <name type="common">Asian longhorn beetle</name>
    <name type="synonym">Anoplophora nobilis</name>
    <dbReference type="NCBI Taxonomy" id="217634"/>
    <lineage>
        <taxon>Eukaryota</taxon>
        <taxon>Metazoa</taxon>
        <taxon>Ecdysozoa</taxon>
        <taxon>Arthropoda</taxon>
        <taxon>Hexapoda</taxon>
        <taxon>Insecta</taxon>
        <taxon>Pterygota</taxon>
        <taxon>Neoptera</taxon>
        <taxon>Endopterygota</taxon>
        <taxon>Coleoptera</taxon>
        <taxon>Polyphaga</taxon>
        <taxon>Cucujiformia</taxon>
        <taxon>Chrysomeloidea</taxon>
        <taxon>Cerambycidae</taxon>
        <taxon>Lamiinae</taxon>
        <taxon>Lamiini</taxon>
        <taxon>Anoplophora</taxon>
    </lineage>
</organism>
<accession>V5GNG1</accession>